<organism evidence="3 4">
    <name type="scientific">Ureibacillus manganicus DSM 26584</name>
    <dbReference type="NCBI Taxonomy" id="1384049"/>
    <lineage>
        <taxon>Bacteria</taxon>
        <taxon>Bacillati</taxon>
        <taxon>Bacillota</taxon>
        <taxon>Bacilli</taxon>
        <taxon>Bacillales</taxon>
        <taxon>Caryophanaceae</taxon>
        <taxon>Ureibacillus</taxon>
    </lineage>
</organism>
<dbReference type="PANTHER" id="PTHR33279:SF6">
    <property type="entry name" value="SULFUR CARRIER PROTEIN YEDF-RELATED"/>
    <property type="match status" value="1"/>
</dbReference>
<dbReference type="STRING" id="1384049.CD29_09080"/>
<keyword evidence="4" id="KW-1185">Reference proteome</keyword>
<evidence type="ECO:0000313" key="4">
    <source>
        <dbReference type="Proteomes" id="UP000030416"/>
    </source>
</evidence>
<dbReference type="PROSITE" id="PS01148">
    <property type="entry name" value="UPF0033"/>
    <property type="match status" value="1"/>
</dbReference>
<protein>
    <recommendedName>
        <fullName evidence="2">UPF0033 domain-containing protein</fullName>
    </recommendedName>
</protein>
<feature type="domain" description="UPF0033" evidence="2">
    <location>
        <begin position="7"/>
        <end position="31"/>
    </location>
</feature>
<dbReference type="EMBL" id="JPVN01000009">
    <property type="protein sequence ID" value="KGR78824.1"/>
    <property type="molecule type" value="Genomic_DNA"/>
</dbReference>
<sequence length="75" mass="8231">MNSTKVLDVKGMSCPMPIVRTKKEMDTLNTGEILEVHVTDKGALADMPAWANAAGHTIVDQEEDAEVLKFFIKKA</sequence>
<dbReference type="RefSeq" id="WP_036185492.1">
    <property type="nucleotide sequence ID" value="NZ_AVDA01000009.1"/>
</dbReference>
<name>A0A0A3I2A7_9BACL</name>
<accession>A0A0A3I2A7</accession>
<dbReference type="SUPFAM" id="SSF64307">
    <property type="entry name" value="SirA-like"/>
    <property type="match status" value="1"/>
</dbReference>
<gene>
    <name evidence="3" type="ORF">CD29_09080</name>
</gene>
<comment type="similarity">
    <text evidence="1">Belongs to the sulfur carrier protein TusA family.</text>
</comment>
<dbReference type="Gene3D" id="3.30.110.40">
    <property type="entry name" value="TusA-like domain"/>
    <property type="match status" value="1"/>
</dbReference>
<dbReference type="Pfam" id="PF01206">
    <property type="entry name" value="TusA"/>
    <property type="match status" value="1"/>
</dbReference>
<proteinExistence type="inferred from homology"/>
<dbReference type="OrthoDB" id="9796234at2"/>
<reference evidence="3 4" key="1">
    <citation type="submission" date="2014-02" db="EMBL/GenBank/DDBJ databases">
        <title>Draft genome sequence of Lysinibacillus manganicus DSM 26584T.</title>
        <authorList>
            <person name="Zhang F."/>
            <person name="Wang G."/>
            <person name="Zhang L."/>
        </authorList>
    </citation>
    <scope>NUCLEOTIDE SEQUENCE [LARGE SCALE GENOMIC DNA]</scope>
    <source>
        <strain evidence="3 4">DSM 26584</strain>
    </source>
</reference>
<dbReference type="InterPro" id="IPR036868">
    <property type="entry name" value="TusA-like_sf"/>
</dbReference>
<evidence type="ECO:0000256" key="1">
    <source>
        <dbReference type="ARBA" id="ARBA00008984"/>
    </source>
</evidence>
<dbReference type="Proteomes" id="UP000030416">
    <property type="component" value="Unassembled WGS sequence"/>
</dbReference>
<dbReference type="eggNOG" id="COG0425">
    <property type="taxonomic scope" value="Bacteria"/>
</dbReference>
<evidence type="ECO:0000259" key="2">
    <source>
        <dbReference type="PROSITE" id="PS01148"/>
    </source>
</evidence>
<evidence type="ECO:0000313" key="3">
    <source>
        <dbReference type="EMBL" id="KGR78824.1"/>
    </source>
</evidence>
<dbReference type="InterPro" id="IPR001455">
    <property type="entry name" value="TusA-like"/>
</dbReference>
<dbReference type="PANTHER" id="PTHR33279">
    <property type="entry name" value="SULFUR CARRIER PROTEIN YEDF-RELATED"/>
    <property type="match status" value="1"/>
</dbReference>
<dbReference type="CDD" id="cd00291">
    <property type="entry name" value="SirA_YedF_YeeD"/>
    <property type="match status" value="1"/>
</dbReference>
<comment type="caution">
    <text evidence="3">The sequence shown here is derived from an EMBL/GenBank/DDBJ whole genome shotgun (WGS) entry which is preliminary data.</text>
</comment>
<dbReference type="AlphaFoldDB" id="A0A0A3I2A7"/>